<name>A0ABP7E1P0_9GAMM</name>
<evidence type="ECO:0000313" key="1">
    <source>
        <dbReference type="EMBL" id="GAA3712472.1"/>
    </source>
</evidence>
<sequence length="393" mass="44959">MDIVAIQKIEKLLACQDFTSALQAALSGLQQNSSCTVHFILMLRALNKIGLNTSDLEITSAVKKAAENFIQARVDKGLENFTVWSLASMAHSKIMDLEHKHAEHRPLIDFLKKKTTLPNKKTKIIMLTCIWQRHDLTRIFFNYYKELKQQLSSNLDLQIIAVGSEGEISKTLCEQGDAIYIEHPNEPLTAKWQAGISALESYDFDALVIMGSDDFISKDVFDIYLEKIKNNSLFFGFQDLYIYDTKQKNLIYWYGYGVTGDKKSQPQRIGESIGLGRMLHRDLLEYLDFDLWKGFHANKSLDNMMKKRVIQKTAFLPVKEEDAPRLTFDNKSYSLGLILSSFKETSSLGVDVKHTINVTSLDSYCFSKENYIPVDVKTSHFTDLFNRIKLLDT</sequence>
<dbReference type="RefSeq" id="WP_344964692.1">
    <property type="nucleotide sequence ID" value="NZ_BAABDS010000031.1"/>
</dbReference>
<reference evidence="2" key="1">
    <citation type="journal article" date="2019" name="Int. J. Syst. Evol. Microbiol.">
        <title>The Global Catalogue of Microorganisms (GCM) 10K type strain sequencing project: providing services to taxonomists for standard genome sequencing and annotation.</title>
        <authorList>
            <consortium name="The Broad Institute Genomics Platform"/>
            <consortium name="The Broad Institute Genome Sequencing Center for Infectious Disease"/>
            <person name="Wu L."/>
            <person name="Ma J."/>
        </authorList>
    </citation>
    <scope>NUCLEOTIDE SEQUENCE [LARGE SCALE GENOMIC DNA]</scope>
    <source>
        <strain evidence="2">JCM 17329</strain>
    </source>
</reference>
<comment type="caution">
    <text evidence="1">The sequence shown here is derived from an EMBL/GenBank/DDBJ whole genome shotgun (WGS) entry which is preliminary data.</text>
</comment>
<proteinExistence type="predicted"/>
<dbReference type="Proteomes" id="UP001501479">
    <property type="component" value="Unassembled WGS sequence"/>
</dbReference>
<gene>
    <name evidence="1" type="ORF">GCM10022421_19750</name>
</gene>
<dbReference type="SUPFAM" id="SSF53448">
    <property type="entry name" value="Nucleotide-diphospho-sugar transferases"/>
    <property type="match status" value="1"/>
</dbReference>
<accession>A0ABP7E1P0</accession>
<dbReference type="InterPro" id="IPR029044">
    <property type="entry name" value="Nucleotide-diphossugar_trans"/>
</dbReference>
<dbReference type="EMBL" id="BAABDS010000031">
    <property type="protein sequence ID" value="GAA3712472.1"/>
    <property type="molecule type" value="Genomic_DNA"/>
</dbReference>
<keyword evidence="2" id="KW-1185">Reference proteome</keyword>
<protein>
    <recommendedName>
        <fullName evidence="3">Glycosyltransferase 2-like domain-containing protein</fullName>
    </recommendedName>
</protein>
<evidence type="ECO:0008006" key="3">
    <source>
        <dbReference type="Google" id="ProtNLM"/>
    </source>
</evidence>
<evidence type="ECO:0000313" key="2">
    <source>
        <dbReference type="Proteomes" id="UP001501479"/>
    </source>
</evidence>
<organism evidence="1 2">
    <name type="scientific">Oceanisphaera sediminis</name>
    <dbReference type="NCBI Taxonomy" id="981381"/>
    <lineage>
        <taxon>Bacteria</taxon>
        <taxon>Pseudomonadati</taxon>
        <taxon>Pseudomonadota</taxon>
        <taxon>Gammaproteobacteria</taxon>
        <taxon>Aeromonadales</taxon>
        <taxon>Aeromonadaceae</taxon>
        <taxon>Oceanisphaera</taxon>
    </lineage>
</organism>